<evidence type="ECO:0000256" key="1">
    <source>
        <dbReference type="ARBA" id="ARBA00004316"/>
    </source>
</evidence>
<dbReference type="Pfam" id="PF22544">
    <property type="entry name" value="HYDIN_VesB_CFA65-like_Ig"/>
    <property type="match status" value="1"/>
</dbReference>
<keyword evidence="4" id="KW-0966">Cell projection</keyword>
<keyword evidence="3" id="KW-0963">Cytoplasm</keyword>
<sequence>MFRQPFFITIFLLAFAWSALGQQKASVRFVKDKVSALPGEVLNLAYQLDNLSTDTLDVSPSFLYPEAWGLVTRIQGIKIAPGQKKLGIVSMKIFHESAVGEYPVTVSLKERGETQLAQAEIGISVLEVEKITLELIEKPVYVSAGDKISASYMLQNLGNTEKNIFINTNNCDVAGPSSVVLKPGESAQVQIVKATSDEIFQSKNESFTVRAQVEERVLKSVYSTAVVLPSKKARKDLYYRFPVKMAATYLSTNRQNEFESVLQYQVDGRGSLDPEGKHQLGFMARWPDNSDLSFLGLYDQYFLTYSNDNLEVFLGDKSYTVTPLTESFRYGRGAESKLTLNNGLGIGFKYLKPRFFEEIESELAASAGFDFNRNNKIELHYLSKKYQLENDPAQLFSLTSLFTPFLHTSVDLEVSHGQFLGKKSNALRAGLNSRFSIFQLTGVYYDTGKDYPGYYTNSRFYSAGVSADISERISLFASAREDFRNAQLDTFFVTAPYSRSLQGTVSYKTGERSSLKLYWREYERKDRLSLNKFHYQTNSWNLQFNHRFKKIHYYLSGEVGETSNFLEDASQQDQKSYRASADVTYRFNSRHSVRVFGNWSNINQIVSDDRRSVLVGMAATSRISKNLRMNFYLQNAYDIDDYYRNRNLMQFNLDYSFLRRHSISLRSFYTIFRNQVNDPEFTMAATYAYRLGVPLKQVISAGKVVGRISDREGNPVEGIYLRILNETTASNKNGEFEFRLVTPGKQLLVIDKSKLDVDEIPSIPMPLEMEVLDNEESVVNISIQKGARLSGKLILGQSQLAALDNKAAKPANVVVELKTDFETFRLTSDGEGNFSFPLVRPGDVELRIYANTVPAGYRPKQTVYTYHLEPGEKKFAEITLESSKKEIIFKSTGKSIAVKNNLTPVVINKRTLKESSEPEIFYSIQIGAFKKALRKDSKFLKDQSFYFEKQIDNLHKYFIGRFTTYKDAEKELEKLNSEYASPFIVVVKDGNIMSVGEFKAGEDQE</sequence>
<evidence type="ECO:0000313" key="7">
    <source>
        <dbReference type="EMBL" id="RIJ49925.1"/>
    </source>
</evidence>
<evidence type="ECO:0000259" key="5">
    <source>
        <dbReference type="Pfam" id="PF05036"/>
    </source>
</evidence>
<evidence type="ECO:0000313" key="8">
    <source>
        <dbReference type="Proteomes" id="UP000265926"/>
    </source>
</evidence>
<name>A0A399T4S5_9BACT</name>
<reference evidence="7 8" key="1">
    <citation type="submission" date="2018-08" db="EMBL/GenBank/DDBJ databases">
        <title>Pallidiluteibacterium maritimus gen. nov., sp. nov., isolated from coastal sediment.</title>
        <authorList>
            <person name="Zhou L.Y."/>
        </authorList>
    </citation>
    <scope>NUCLEOTIDE SEQUENCE [LARGE SCALE GENOMIC DNA]</scope>
    <source>
        <strain evidence="7 8">XSD2</strain>
    </source>
</reference>
<dbReference type="Proteomes" id="UP000265926">
    <property type="component" value="Unassembled WGS sequence"/>
</dbReference>
<dbReference type="GO" id="GO:0042834">
    <property type="term" value="F:peptidoglycan binding"/>
    <property type="evidence" value="ECO:0007669"/>
    <property type="project" value="InterPro"/>
</dbReference>
<proteinExistence type="predicted"/>
<dbReference type="EMBL" id="QWGR01000002">
    <property type="protein sequence ID" value="RIJ49925.1"/>
    <property type="molecule type" value="Genomic_DNA"/>
</dbReference>
<protein>
    <submittedName>
        <fullName evidence="7">Uncharacterized protein</fullName>
    </submittedName>
</protein>
<evidence type="ECO:0000259" key="6">
    <source>
        <dbReference type="Pfam" id="PF22544"/>
    </source>
</evidence>
<organism evidence="7 8">
    <name type="scientific">Maribellus luteus</name>
    <dbReference type="NCBI Taxonomy" id="2305463"/>
    <lineage>
        <taxon>Bacteria</taxon>
        <taxon>Pseudomonadati</taxon>
        <taxon>Bacteroidota</taxon>
        <taxon>Bacteroidia</taxon>
        <taxon>Marinilabiliales</taxon>
        <taxon>Prolixibacteraceae</taxon>
        <taxon>Maribellus</taxon>
    </lineage>
</organism>
<evidence type="ECO:0000256" key="2">
    <source>
        <dbReference type="ARBA" id="ARBA00004496"/>
    </source>
</evidence>
<accession>A0A399T4S5</accession>
<comment type="subcellular location">
    <subcellularLocation>
        <location evidence="1">Cell projection</location>
    </subcellularLocation>
    <subcellularLocation>
        <location evidence="2">Cytoplasm</location>
    </subcellularLocation>
</comment>
<dbReference type="OrthoDB" id="910082at2"/>
<dbReference type="AlphaFoldDB" id="A0A399T4S5"/>
<evidence type="ECO:0000256" key="3">
    <source>
        <dbReference type="ARBA" id="ARBA00022490"/>
    </source>
</evidence>
<comment type="caution">
    <text evidence="7">The sequence shown here is derived from an EMBL/GenBank/DDBJ whole genome shotgun (WGS) entry which is preliminary data.</text>
</comment>
<feature type="domain" description="SPOR" evidence="5">
    <location>
        <begin position="921"/>
        <end position="985"/>
    </location>
</feature>
<gene>
    <name evidence="7" type="ORF">D1614_04060</name>
</gene>
<dbReference type="InterPro" id="IPR008969">
    <property type="entry name" value="CarboxyPept-like_regulatory"/>
</dbReference>
<dbReference type="Pfam" id="PF05036">
    <property type="entry name" value="SPOR"/>
    <property type="match status" value="1"/>
</dbReference>
<evidence type="ECO:0000256" key="4">
    <source>
        <dbReference type="ARBA" id="ARBA00023273"/>
    </source>
</evidence>
<dbReference type="SUPFAM" id="SSF49464">
    <property type="entry name" value="Carboxypeptidase regulatory domain-like"/>
    <property type="match status" value="1"/>
</dbReference>
<dbReference type="InterPro" id="IPR007730">
    <property type="entry name" value="SPOR-like_dom"/>
</dbReference>
<dbReference type="InterPro" id="IPR053879">
    <property type="entry name" value="HYDIN_VesB_CFA65-like_Ig"/>
</dbReference>
<feature type="domain" description="HYDIN/VesB/CFA65-like Ig-like" evidence="6">
    <location>
        <begin position="142"/>
        <end position="213"/>
    </location>
</feature>
<keyword evidence="8" id="KW-1185">Reference proteome</keyword>